<evidence type="ECO:0000313" key="1">
    <source>
        <dbReference type="EMBL" id="MFC4637838.1"/>
    </source>
</evidence>
<dbReference type="EMBL" id="JBHSEI010000002">
    <property type="protein sequence ID" value="MFC4637838.1"/>
    <property type="molecule type" value="Genomic_DNA"/>
</dbReference>
<keyword evidence="2" id="KW-1185">Reference proteome</keyword>
<sequence>MMWTVSAITSVHDAQIVTLEREDQTLSGRWSTKAIPLLGTMTYAEIDIDVVMDDIDREEVVETKSRSALSGLNNIIIGLVESVDDDLMHFFRISDDCLVMIQSNTTKLCVNTFYRLIVPINSLSIHPC</sequence>
<gene>
    <name evidence="1" type="ORF">ACFO0D_05745</name>
</gene>
<reference evidence="2" key="1">
    <citation type="journal article" date="2019" name="Int. J. Syst. Evol. Microbiol.">
        <title>The Global Catalogue of Microorganisms (GCM) 10K type strain sequencing project: providing services to taxonomists for standard genome sequencing and annotation.</title>
        <authorList>
            <consortium name="The Broad Institute Genomics Platform"/>
            <consortium name="The Broad Institute Genome Sequencing Center for Infectious Disease"/>
            <person name="Wu L."/>
            <person name="Ma J."/>
        </authorList>
    </citation>
    <scope>NUCLEOTIDE SEQUENCE [LARGE SCALE GENOMIC DNA]</scope>
    <source>
        <strain evidence="2">CCUG 55995</strain>
    </source>
</reference>
<comment type="caution">
    <text evidence="1">The sequence shown here is derived from an EMBL/GenBank/DDBJ whole genome shotgun (WGS) entry which is preliminary data.</text>
</comment>
<dbReference type="Proteomes" id="UP001595952">
    <property type="component" value="Unassembled WGS sequence"/>
</dbReference>
<dbReference type="RefSeq" id="WP_380060866.1">
    <property type="nucleotide sequence ID" value="NZ_JBHSEI010000002.1"/>
</dbReference>
<evidence type="ECO:0000313" key="2">
    <source>
        <dbReference type="Proteomes" id="UP001595952"/>
    </source>
</evidence>
<name>A0ABV9I7E1_9DEIO</name>
<proteinExistence type="predicted"/>
<protein>
    <submittedName>
        <fullName evidence="1">Uncharacterized protein</fullName>
    </submittedName>
</protein>
<accession>A0ABV9I7E1</accession>
<organism evidence="1 2">
    <name type="scientific">Deinococcus hohokamensis</name>
    <dbReference type="NCBI Taxonomy" id="309883"/>
    <lineage>
        <taxon>Bacteria</taxon>
        <taxon>Thermotogati</taxon>
        <taxon>Deinococcota</taxon>
        <taxon>Deinococci</taxon>
        <taxon>Deinococcales</taxon>
        <taxon>Deinococcaceae</taxon>
        <taxon>Deinococcus</taxon>
    </lineage>
</organism>